<keyword evidence="3" id="KW-0472">Membrane</keyword>
<name>A0AAU7M5T8_9ACTN</name>
<feature type="compositionally biased region" description="Pro residues" evidence="2">
    <location>
        <begin position="19"/>
        <end position="28"/>
    </location>
</feature>
<keyword evidence="3" id="KW-0812">Transmembrane</keyword>
<evidence type="ECO:0000259" key="4">
    <source>
        <dbReference type="Pfam" id="PF03816"/>
    </source>
</evidence>
<evidence type="ECO:0000256" key="1">
    <source>
        <dbReference type="ARBA" id="ARBA00006068"/>
    </source>
</evidence>
<dbReference type="Pfam" id="PF03816">
    <property type="entry name" value="LytR_cpsA_psr"/>
    <property type="match status" value="1"/>
</dbReference>
<dbReference type="EMBL" id="CP157762">
    <property type="protein sequence ID" value="XBP92665.1"/>
    <property type="molecule type" value="Genomic_DNA"/>
</dbReference>
<dbReference type="RefSeq" id="WP_350932262.1">
    <property type="nucleotide sequence ID" value="NZ_CP157762.1"/>
</dbReference>
<proteinExistence type="inferred from homology"/>
<dbReference type="InterPro" id="IPR050922">
    <property type="entry name" value="LytR/CpsA/Psr_CW_biosynth"/>
</dbReference>
<dbReference type="AlphaFoldDB" id="A0AAU7M5T8"/>
<evidence type="ECO:0000256" key="2">
    <source>
        <dbReference type="SAM" id="MobiDB-lite"/>
    </source>
</evidence>
<dbReference type="NCBIfam" id="TIGR00350">
    <property type="entry name" value="lytR_cpsA_psr"/>
    <property type="match status" value="1"/>
</dbReference>
<evidence type="ECO:0000256" key="3">
    <source>
        <dbReference type="SAM" id="Phobius"/>
    </source>
</evidence>
<dbReference type="InterPro" id="IPR004474">
    <property type="entry name" value="LytR_CpsA_psr"/>
</dbReference>
<feature type="transmembrane region" description="Helical" evidence="3">
    <location>
        <begin position="47"/>
        <end position="68"/>
    </location>
</feature>
<reference evidence="5" key="1">
    <citation type="submission" date="2024-01" db="EMBL/GenBank/DDBJ databases">
        <title>The genome sequence of Micromonospora mangrovi CCTCC AA 2012012.</title>
        <authorList>
            <person name="Gao J."/>
        </authorList>
    </citation>
    <scope>NUCLEOTIDE SEQUENCE</scope>
    <source>
        <strain evidence="5">CCTCC AA 2012012</strain>
    </source>
</reference>
<comment type="similarity">
    <text evidence="1">Belongs to the LytR/CpsA/Psr (LCP) family.</text>
</comment>
<organism evidence="5">
    <name type="scientific">Micromonospora sp. CCTCC AA 2012012</name>
    <dbReference type="NCBI Taxonomy" id="3111921"/>
    <lineage>
        <taxon>Bacteria</taxon>
        <taxon>Bacillati</taxon>
        <taxon>Actinomycetota</taxon>
        <taxon>Actinomycetes</taxon>
        <taxon>Micromonosporales</taxon>
        <taxon>Micromonosporaceae</taxon>
        <taxon>Micromonospora</taxon>
    </lineage>
</organism>
<evidence type="ECO:0000313" key="5">
    <source>
        <dbReference type="EMBL" id="XBP92665.1"/>
    </source>
</evidence>
<feature type="domain" description="Cell envelope-related transcriptional attenuator" evidence="4">
    <location>
        <begin position="124"/>
        <end position="304"/>
    </location>
</feature>
<sequence length="403" mass="43184">MPVQTSRRPQSLEPGAPGRVPPVIPTQPGPGGRGNGGAKKKRRKDPLWARLTVIFGAVLMMTSGIAIVGSKAVIGQATGNIAQRNLLGDAGKTDAEGGASLEGPIDMLLLGVDARARWAADDVRSDTIIILHIPASHDQAYLISIPRDTEAQIPAFEKSGYKGGTDKINAAFQAGARNGGGWEGGAQLMAKTIKKMTGISFDGAAIINFGGFKNVIDALGTVRICVSHEVPSHHMSWVDGKPMWNADAKKTGKPMTPVVHKKGCKEMEGWEALDYARQRYGLPNSDYDRQQNQQQLIKAMAKKATESGTLSNPIKLNALIKAAGKAFVLDTGNTKIDDFIFTLKGVNGNDLTTLRTNGGTYSPNADHTRETLNELSMEMFRAVKDDKLAEFVVANPSVLSTRK</sequence>
<reference evidence="6" key="2">
    <citation type="submission" date="2024-06" db="EMBL/GenBank/DDBJ databases">
        <title>Micromonospora mangrovi CCTCC AA 2012012 genome sequences.</title>
        <authorList>
            <person name="Gao J."/>
        </authorList>
    </citation>
    <scope>NUCLEOTIDE SEQUENCE</scope>
    <source>
        <strain evidence="6">CCTCC AA 2012012</strain>
    </source>
</reference>
<dbReference type="PANTHER" id="PTHR33392:SF6">
    <property type="entry name" value="POLYISOPRENYL-TEICHOIC ACID--PEPTIDOGLYCAN TEICHOIC ACID TRANSFERASE TAGU"/>
    <property type="match status" value="1"/>
</dbReference>
<evidence type="ECO:0000313" key="6">
    <source>
        <dbReference type="EMBL" id="XCH73362.1"/>
    </source>
</evidence>
<protein>
    <submittedName>
        <fullName evidence="5">LCP family protein</fullName>
    </submittedName>
</protein>
<dbReference type="PANTHER" id="PTHR33392">
    <property type="entry name" value="POLYISOPRENYL-TEICHOIC ACID--PEPTIDOGLYCAN TEICHOIC ACID TRANSFERASE TAGU"/>
    <property type="match status" value="1"/>
</dbReference>
<dbReference type="Gene3D" id="3.40.630.190">
    <property type="entry name" value="LCP protein"/>
    <property type="match status" value="1"/>
</dbReference>
<feature type="region of interest" description="Disordered" evidence="2">
    <location>
        <begin position="1"/>
        <end position="44"/>
    </location>
</feature>
<dbReference type="EMBL" id="CP159342">
    <property type="protein sequence ID" value="XCH73362.1"/>
    <property type="molecule type" value="Genomic_DNA"/>
</dbReference>
<accession>A0AAU7M5T8</accession>
<keyword evidence="3" id="KW-1133">Transmembrane helix</keyword>
<gene>
    <name evidence="6" type="ORF">ABUL08_24170</name>
    <name evidence="5" type="ORF">VK199_24095</name>
</gene>